<evidence type="ECO:0008006" key="4">
    <source>
        <dbReference type="Google" id="ProtNLM"/>
    </source>
</evidence>
<feature type="signal peptide" evidence="1">
    <location>
        <begin position="1"/>
        <end position="21"/>
    </location>
</feature>
<dbReference type="Gene3D" id="2.60.40.10">
    <property type="entry name" value="Immunoglobulins"/>
    <property type="match status" value="1"/>
</dbReference>
<name>A0A1F7X2B8_9BACT</name>
<dbReference type="AlphaFoldDB" id="A0A1F7X2B8"/>
<comment type="caution">
    <text evidence="2">The sequence shown here is derived from an EMBL/GenBank/DDBJ whole genome shotgun (WGS) entry which is preliminary data.</text>
</comment>
<dbReference type="EMBL" id="MGFQ01000024">
    <property type="protein sequence ID" value="OGM09240.1"/>
    <property type="molecule type" value="Genomic_DNA"/>
</dbReference>
<gene>
    <name evidence="2" type="ORF">A2Z67_04855</name>
</gene>
<evidence type="ECO:0000256" key="1">
    <source>
        <dbReference type="SAM" id="SignalP"/>
    </source>
</evidence>
<evidence type="ECO:0000313" key="2">
    <source>
        <dbReference type="EMBL" id="OGM09240.1"/>
    </source>
</evidence>
<dbReference type="Proteomes" id="UP000176939">
    <property type="component" value="Unassembled WGS sequence"/>
</dbReference>
<sequence length="119" mass="12864">MKKGIFCFILGLLFIASTAGAATLNLKATWTANTEPDMKEYRLYRSDGTRSLIGTIPHPTTFYLFTVTVPDGSSGILSFVLTAVDTNNNESLDSDPANYAYNLDATPPIGPKNLGVQNQ</sequence>
<reference evidence="2 3" key="1">
    <citation type="journal article" date="2016" name="Nat. Commun.">
        <title>Thousands of microbial genomes shed light on interconnected biogeochemical processes in an aquifer system.</title>
        <authorList>
            <person name="Anantharaman K."/>
            <person name="Brown C.T."/>
            <person name="Hug L.A."/>
            <person name="Sharon I."/>
            <person name="Castelle C.J."/>
            <person name="Probst A.J."/>
            <person name="Thomas B.C."/>
            <person name="Singh A."/>
            <person name="Wilkins M.J."/>
            <person name="Karaoz U."/>
            <person name="Brodie E.L."/>
            <person name="Williams K.H."/>
            <person name="Hubbard S.S."/>
            <person name="Banfield J.F."/>
        </authorList>
    </citation>
    <scope>NUCLEOTIDE SEQUENCE [LARGE SCALE GENOMIC DNA]</scope>
</reference>
<accession>A0A1F7X2B8</accession>
<evidence type="ECO:0000313" key="3">
    <source>
        <dbReference type="Proteomes" id="UP000176939"/>
    </source>
</evidence>
<dbReference type="InterPro" id="IPR013783">
    <property type="entry name" value="Ig-like_fold"/>
</dbReference>
<keyword evidence="1" id="KW-0732">Signal</keyword>
<organism evidence="2 3">
    <name type="scientific">Candidatus Woesebacteria bacterium RBG_13_36_22</name>
    <dbReference type="NCBI Taxonomy" id="1802478"/>
    <lineage>
        <taxon>Bacteria</taxon>
        <taxon>Candidatus Woeseibacteriota</taxon>
    </lineage>
</organism>
<proteinExistence type="predicted"/>
<protein>
    <recommendedName>
        <fullName evidence="4">Fibronectin type-III domain-containing protein</fullName>
    </recommendedName>
</protein>
<feature type="chain" id="PRO_5009533692" description="Fibronectin type-III domain-containing protein" evidence="1">
    <location>
        <begin position="22"/>
        <end position="119"/>
    </location>
</feature>